<evidence type="ECO:0000259" key="6">
    <source>
        <dbReference type="Pfam" id="PF00724"/>
    </source>
</evidence>
<dbReference type="Gene3D" id="3.20.20.70">
    <property type="entry name" value="Aldolase class I"/>
    <property type="match status" value="1"/>
</dbReference>
<evidence type="ECO:0000256" key="4">
    <source>
        <dbReference type="ARBA" id="ARBA00022857"/>
    </source>
</evidence>
<reference evidence="7 8" key="1">
    <citation type="submission" date="2014-05" db="EMBL/GenBank/DDBJ databases">
        <title>ATOL: Assembling a taxonomically balanced genome-scale reconstruction of the evolutionary history of the Enterobacteriaceae.</title>
        <authorList>
            <person name="Plunkett G.III."/>
            <person name="Neeno-Eckwall E.C."/>
            <person name="Glasner J.D."/>
            <person name="Perna N.T."/>
        </authorList>
    </citation>
    <scope>NUCLEOTIDE SEQUENCE [LARGE SCALE GENOMIC DNA]</scope>
    <source>
        <strain evidence="7 8">ATCC 33852</strain>
    </source>
</reference>
<feature type="domain" description="NADH:flavin oxidoreductase/NADH oxidase N-terminal" evidence="6">
    <location>
        <begin position="9"/>
        <end position="356"/>
    </location>
</feature>
<sequence length="373" mass="40869">MPSSKLDALFQPLTIKSLHLNNRIVMAPMTRKFSPQGVPGEDVAQYYRRRAENDVGLIISEGTAINRPAARNEQGVPFFYGDAPLTGWKNVIEEVHAAGGKMGPQLWHVGAMAGVDSDATADNPAESPSGLLAPKISHGVTMSEEDIADTIAAFSQGMVDAKRLGFDTVEIHGASGYLLDQFFWAETNLRTDAYGGATLKQRTRFAAEVVESMRKAVGPDFPIILRLSQWKINYYDVRMADTPDAMSKWLMPLVEAGVDILHCSQRRFWEPEFPQIDGKEGLNFAGWAKKLTGATTISVGSVGLSGEFTSSFAGESVRPASLDNLVQRLEKDEFDLIAVGRALLGDPQWVRKVREGNTEGLKDFNVSELSTLF</sequence>
<proteinExistence type="predicted"/>
<keyword evidence="5 7" id="KW-0560">Oxidoreductase</keyword>
<dbReference type="GO" id="GO:0050661">
    <property type="term" value="F:NADP binding"/>
    <property type="evidence" value="ECO:0007669"/>
    <property type="project" value="InterPro"/>
</dbReference>
<evidence type="ECO:0000256" key="3">
    <source>
        <dbReference type="ARBA" id="ARBA00022643"/>
    </source>
</evidence>
<keyword evidence="8" id="KW-1185">Reference proteome</keyword>
<evidence type="ECO:0000313" key="7">
    <source>
        <dbReference type="EMBL" id="KFC77265.1"/>
    </source>
</evidence>
<evidence type="ECO:0000256" key="2">
    <source>
        <dbReference type="ARBA" id="ARBA00022630"/>
    </source>
</evidence>
<evidence type="ECO:0000256" key="5">
    <source>
        <dbReference type="ARBA" id="ARBA00023002"/>
    </source>
</evidence>
<accession>A0A085G0M0</accession>
<name>A0A085G0M0_EWIA3</name>
<dbReference type="EMBL" id="JMPJ01000076">
    <property type="protein sequence ID" value="KFC77265.1"/>
    <property type="molecule type" value="Genomic_DNA"/>
</dbReference>
<dbReference type="GO" id="GO:0010181">
    <property type="term" value="F:FMN binding"/>
    <property type="evidence" value="ECO:0007669"/>
    <property type="project" value="InterPro"/>
</dbReference>
<dbReference type="AlphaFoldDB" id="A0A085G0M0"/>
<gene>
    <name evidence="7" type="ORF">GEAM_4391</name>
</gene>
<dbReference type="STRING" id="910964.GEAM_4391"/>
<dbReference type="InterPro" id="IPR001155">
    <property type="entry name" value="OxRdtase_FMN_N"/>
</dbReference>
<protein>
    <submittedName>
        <fullName evidence="7">FMN oxidoreductase</fullName>
        <ecNumber evidence="7">1.-.-.-</ecNumber>
    </submittedName>
</protein>
<dbReference type="InterPro" id="IPR013785">
    <property type="entry name" value="Aldolase_TIM"/>
</dbReference>
<keyword evidence="3" id="KW-0288">FMN</keyword>
<dbReference type="Proteomes" id="UP000028640">
    <property type="component" value="Unassembled WGS sequence"/>
</dbReference>
<dbReference type="PANTHER" id="PTHR43303:SF4">
    <property type="entry name" value="NADPH DEHYDROGENASE C23G7.10C-RELATED"/>
    <property type="match status" value="1"/>
</dbReference>
<comment type="caution">
    <text evidence="7">The sequence shown here is derived from an EMBL/GenBank/DDBJ whole genome shotgun (WGS) entry which is preliminary data.</text>
</comment>
<dbReference type="PANTHER" id="PTHR43303">
    <property type="entry name" value="NADPH DEHYDROGENASE C23G7.10C-RELATED"/>
    <property type="match status" value="1"/>
</dbReference>
<keyword evidence="4" id="KW-0521">NADP</keyword>
<dbReference type="RefSeq" id="WP_034796153.1">
    <property type="nucleotide sequence ID" value="NZ_JMPJ01000076.1"/>
</dbReference>
<comment type="cofactor">
    <cofactor evidence="1">
        <name>FMN</name>
        <dbReference type="ChEBI" id="CHEBI:58210"/>
    </cofactor>
</comment>
<dbReference type="CDD" id="cd04747">
    <property type="entry name" value="OYE_like_5_FMN"/>
    <property type="match status" value="1"/>
</dbReference>
<evidence type="ECO:0000313" key="8">
    <source>
        <dbReference type="Proteomes" id="UP000028640"/>
    </source>
</evidence>
<dbReference type="OrthoDB" id="8523426at2"/>
<dbReference type="InterPro" id="IPR044152">
    <property type="entry name" value="YqjM-like"/>
</dbReference>
<organism evidence="7 8">
    <name type="scientific">Ewingella americana (strain ATCC 33852 / DSM 4580 / CCUG 14506 / JCM 5911 / LMG 7869 / NCTC 12157 / CDC 1468-78)</name>
    <dbReference type="NCBI Taxonomy" id="910964"/>
    <lineage>
        <taxon>Bacteria</taxon>
        <taxon>Pseudomonadati</taxon>
        <taxon>Pseudomonadota</taxon>
        <taxon>Gammaproteobacteria</taxon>
        <taxon>Enterobacterales</taxon>
        <taxon>Yersiniaceae</taxon>
        <taxon>Ewingella</taxon>
    </lineage>
</organism>
<dbReference type="EC" id="1.-.-.-" evidence="7"/>
<dbReference type="GeneID" id="78382218"/>
<dbReference type="eggNOG" id="COG1902">
    <property type="taxonomic scope" value="Bacteria"/>
</dbReference>
<keyword evidence="2" id="KW-0285">Flavoprotein</keyword>
<dbReference type="FunFam" id="3.20.20.70:FF:000262">
    <property type="entry name" value="NADH:flavin oxidoreductase"/>
    <property type="match status" value="1"/>
</dbReference>
<dbReference type="Pfam" id="PF00724">
    <property type="entry name" value="Oxidored_FMN"/>
    <property type="match status" value="1"/>
</dbReference>
<dbReference type="GO" id="GO:0003959">
    <property type="term" value="F:NADPH dehydrogenase activity"/>
    <property type="evidence" value="ECO:0007669"/>
    <property type="project" value="InterPro"/>
</dbReference>
<evidence type="ECO:0000256" key="1">
    <source>
        <dbReference type="ARBA" id="ARBA00001917"/>
    </source>
</evidence>
<dbReference type="SUPFAM" id="SSF51395">
    <property type="entry name" value="FMN-linked oxidoreductases"/>
    <property type="match status" value="1"/>
</dbReference>